<keyword evidence="2" id="KW-1185">Reference proteome</keyword>
<gene>
    <name evidence="1" type="ORF">HannXRQ_Chr10g0290291</name>
</gene>
<dbReference type="AlphaFoldDB" id="A0A251TIT2"/>
<reference evidence="2" key="1">
    <citation type="journal article" date="2017" name="Nature">
        <title>The sunflower genome provides insights into oil metabolism, flowering and Asterid evolution.</title>
        <authorList>
            <person name="Badouin H."/>
            <person name="Gouzy J."/>
            <person name="Grassa C.J."/>
            <person name="Murat F."/>
            <person name="Staton S.E."/>
            <person name="Cottret L."/>
            <person name="Lelandais-Briere C."/>
            <person name="Owens G.L."/>
            <person name="Carrere S."/>
            <person name="Mayjonade B."/>
            <person name="Legrand L."/>
            <person name="Gill N."/>
            <person name="Kane N.C."/>
            <person name="Bowers J.E."/>
            <person name="Hubner S."/>
            <person name="Bellec A."/>
            <person name="Berard A."/>
            <person name="Berges H."/>
            <person name="Blanchet N."/>
            <person name="Boniface M.C."/>
            <person name="Brunel D."/>
            <person name="Catrice O."/>
            <person name="Chaidir N."/>
            <person name="Claudel C."/>
            <person name="Donnadieu C."/>
            <person name="Faraut T."/>
            <person name="Fievet G."/>
            <person name="Helmstetter N."/>
            <person name="King M."/>
            <person name="Knapp S.J."/>
            <person name="Lai Z."/>
            <person name="Le Paslier M.C."/>
            <person name="Lippi Y."/>
            <person name="Lorenzon L."/>
            <person name="Mandel J.R."/>
            <person name="Marage G."/>
            <person name="Marchand G."/>
            <person name="Marquand E."/>
            <person name="Bret-Mestries E."/>
            <person name="Morien E."/>
            <person name="Nambeesan S."/>
            <person name="Nguyen T."/>
            <person name="Pegot-Espagnet P."/>
            <person name="Pouilly N."/>
            <person name="Raftis F."/>
            <person name="Sallet E."/>
            <person name="Schiex T."/>
            <person name="Thomas J."/>
            <person name="Vandecasteele C."/>
            <person name="Vares D."/>
            <person name="Vear F."/>
            <person name="Vautrin S."/>
            <person name="Crespi M."/>
            <person name="Mangin B."/>
            <person name="Burke J.M."/>
            <person name="Salse J."/>
            <person name="Munos S."/>
            <person name="Vincourt P."/>
            <person name="Rieseberg L.H."/>
            <person name="Langlade N.B."/>
        </authorList>
    </citation>
    <scope>NUCLEOTIDE SEQUENCE [LARGE SCALE GENOMIC DNA]</scope>
    <source>
        <strain evidence="2">cv. SF193</strain>
    </source>
</reference>
<protein>
    <submittedName>
        <fullName evidence="1">Uncharacterized protein</fullName>
    </submittedName>
</protein>
<dbReference type="Proteomes" id="UP000215914">
    <property type="component" value="Chromosome 10"/>
</dbReference>
<sequence>MAKRHQTKTRGDAREHKGRILEKVFSKDSRLRNHRDRAGGLENKELSDWVPGNSQIWARSVPVGSVLLIPKQ</sequence>
<accession>A0A251TIT2</accession>
<proteinExistence type="predicted"/>
<dbReference type="InParanoid" id="A0A251TIT2"/>
<organism evidence="1 2">
    <name type="scientific">Helianthus annuus</name>
    <name type="common">Common sunflower</name>
    <dbReference type="NCBI Taxonomy" id="4232"/>
    <lineage>
        <taxon>Eukaryota</taxon>
        <taxon>Viridiplantae</taxon>
        <taxon>Streptophyta</taxon>
        <taxon>Embryophyta</taxon>
        <taxon>Tracheophyta</taxon>
        <taxon>Spermatophyta</taxon>
        <taxon>Magnoliopsida</taxon>
        <taxon>eudicotyledons</taxon>
        <taxon>Gunneridae</taxon>
        <taxon>Pentapetalae</taxon>
        <taxon>asterids</taxon>
        <taxon>campanulids</taxon>
        <taxon>Asterales</taxon>
        <taxon>Asteraceae</taxon>
        <taxon>Asteroideae</taxon>
        <taxon>Heliantheae alliance</taxon>
        <taxon>Heliantheae</taxon>
        <taxon>Helianthus</taxon>
    </lineage>
</organism>
<evidence type="ECO:0000313" key="2">
    <source>
        <dbReference type="Proteomes" id="UP000215914"/>
    </source>
</evidence>
<dbReference type="EMBL" id="CM007899">
    <property type="protein sequence ID" value="OTG10673.1"/>
    <property type="molecule type" value="Genomic_DNA"/>
</dbReference>
<name>A0A251TIT2_HELAN</name>
<evidence type="ECO:0000313" key="1">
    <source>
        <dbReference type="EMBL" id="OTG10673.1"/>
    </source>
</evidence>